<dbReference type="AlphaFoldDB" id="A0A7J7L4V0"/>
<dbReference type="InterPro" id="IPR012606">
    <property type="entry name" value="Ribosomal_uS15_N"/>
</dbReference>
<dbReference type="GO" id="GO:0006412">
    <property type="term" value="P:translation"/>
    <property type="evidence" value="ECO:0007669"/>
    <property type="project" value="InterPro"/>
</dbReference>
<dbReference type="InterPro" id="IPR023029">
    <property type="entry name" value="Ribosomal_uS15_arc_euk"/>
</dbReference>
<keyword evidence="2" id="KW-0689">Ribosomal protein</keyword>
<dbReference type="Pfam" id="PF08069">
    <property type="entry name" value="Ribosomal_S13_N"/>
    <property type="match status" value="1"/>
</dbReference>
<sequence>VDENICKFAKKGLTPSWIGMILHDSHGMPQMSFTVNKKFRIHKSHGSYLNLTSEGAYQKLLTELEMDYVFYLLTPLYFFD</sequence>
<dbReference type="GO" id="GO:0005730">
    <property type="term" value="C:nucleolus"/>
    <property type="evidence" value="ECO:0007669"/>
    <property type="project" value="TreeGrafter"/>
</dbReference>
<keyword evidence="6" id="KW-1185">Reference proteome</keyword>
<feature type="non-terminal residue" evidence="5">
    <location>
        <position position="1"/>
    </location>
</feature>
<keyword evidence="3" id="KW-0687">Ribonucleoprotein</keyword>
<comment type="caution">
    <text evidence="5">The sequence shown here is derived from an EMBL/GenBank/DDBJ whole genome shotgun (WGS) entry which is preliminary data.</text>
</comment>
<proteinExistence type="inferred from homology"/>
<feature type="domain" description="Small ribosomal subunit protein uS15 N-terminal" evidence="4">
    <location>
        <begin position="1"/>
        <end position="27"/>
    </location>
</feature>
<dbReference type="Gene3D" id="4.10.860.130">
    <property type="match status" value="1"/>
</dbReference>
<evidence type="ECO:0000256" key="2">
    <source>
        <dbReference type="ARBA" id="ARBA00022980"/>
    </source>
</evidence>
<protein>
    <recommendedName>
        <fullName evidence="4">Small ribosomal subunit protein uS15 N-terminal domain-containing protein</fullName>
    </recommendedName>
</protein>
<organism evidence="5 6">
    <name type="scientific">Kingdonia uniflora</name>
    <dbReference type="NCBI Taxonomy" id="39325"/>
    <lineage>
        <taxon>Eukaryota</taxon>
        <taxon>Viridiplantae</taxon>
        <taxon>Streptophyta</taxon>
        <taxon>Embryophyta</taxon>
        <taxon>Tracheophyta</taxon>
        <taxon>Spermatophyta</taxon>
        <taxon>Magnoliopsida</taxon>
        <taxon>Ranunculales</taxon>
        <taxon>Circaeasteraceae</taxon>
        <taxon>Kingdonia</taxon>
    </lineage>
</organism>
<dbReference type="GO" id="GO:0070181">
    <property type="term" value="F:small ribosomal subunit rRNA binding"/>
    <property type="evidence" value="ECO:0007669"/>
    <property type="project" value="TreeGrafter"/>
</dbReference>
<comment type="similarity">
    <text evidence="1">Belongs to the universal ribosomal protein uS15 family.</text>
</comment>
<reference evidence="5 6" key="1">
    <citation type="journal article" date="2020" name="IScience">
        <title>Genome Sequencing of the Endangered Kingdonia uniflora (Circaeasteraceae, Ranunculales) Reveals Potential Mechanisms of Evolutionary Specialization.</title>
        <authorList>
            <person name="Sun Y."/>
            <person name="Deng T."/>
            <person name="Zhang A."/>
            <person name="Moore M.J."/>
            <person name="Landis J.B."/>
            <person name="Lin N."/>
            <person name="Zhang H."/>
            <person name="Zhang X."/>
            <person name="Huang J."/>
            <person name="Zhang X."/>
            <person name="Sun H."/>
            <person name="Wang H."/>
        </authorList>
    </citation>
    <scope>NUCLEOTIDE SEQUENCE [LARGE SCALE GENOMIC DNA]</scope>
    <source>
        <strain evidence="5">TB1705</strain>
        <tissue evidence="5">Leaf</tissue>
    </source>
</reference>
<dbReference type="Proteomes" id="UP000541444">
    <property type="component" value="Unassembled WGS sequence"/>
</dbReference>
<accession>A0A7J7L4V0</accession>
<name>A0A7J7L4V0_9MAGN</name>
<dbReference type="PANTHER" id="PTHR11885:SF25">
    <property type="entry name" value="SMALL RIBOSOMAL SUBUNIT PROTEIN US15Y-RELATED"/>
    <property type="match status" value="1"/>
</dbReference>
<dbReference type="GO" id="GO:0003735">
    <property type="term" value="F:structural constituent of ribosome"/>
    <property type="evidence" value="ECO:0007669"/>
    <property type="project" value="InterPro"/>
</dbReference>
<gene>
    <name evidence="5" type="ORF">GIB67_023595</name>
</gene>
<evidence type="ECO:0000313" key="5">
    <source>
        <dbReference type="EMBL" id="KAF6137661.1"/>
    </source>
</evidence>
<evidence type="ECO:0000256" key="3">
    <source>
        <dbReference type="ARBA" id="ARBA00023274"/>
    </source>
</evidence>
<dbReference type="PANTHER" id="PTHR11885">
    <property type="entry name" value="RIBOSOMAL PROTEIN S15P/S13E"/>
    <property type="match status" value="1"/>
</dbReference>
<dbReference type="GO" id="GO:0022627">
    <property type="term" value="C:cytosolic small ribosomal subunit"/>
    <property type="evidence" value="ECO:0007669"/>
    <property type="project" value="TreeGrafter"/>
</dbReference>
<evidence type="ECO:0000259" key="4">
    <source>
        <dbReference type="Pfam" id="PF08069"/>
    </source>
</evidence>
<evidence type="ECO:0000256" key="1">
    <source>
        <dbReference type="ARBA" id="ARBA00008434"/>
    </source>
</evidence>
<evidence type="ECO:0000313" key="6">
    <source>
        <dbReference type="Proteomes" id="UP000541444"/>
    </source>
</evidence>
<dbReference type="EMBL" id="JACGCM010002630">
    <property type="protein sequence ID" value="KAF6137661.1"/>
    <property type="molecule type" value="Genomic_DNA"/>
</dbReference>